<evidence type="ECO:0000256" key="11">
    <source>
        <dbReference type="PROSITE-ProRule" id="PRU10040"/>
    </source>
</evidence>
<keyword evidence="14" id="KW-0812">Transmembrane</keyword>
<evidence type="ECO:0000256" key="1">
    <source>
        <dbReference type="ARBA" id="ARBA00005184"/>
    </source>
</evidence>
<protein>
    <recommendedName>
        <fullName evidence="4 12">Pectinesterase</fullName>
        <ecNumber evidence="4 12">3.1.1.11</ecNumber>
    </recommendedName>
</protein>
<dbReference type="CDD" id="cd15798">
    <property type="entry name" value="PMEI-like_3"/>
    <property type="match status" value="1"/>
</dbReference>
<accession>A0A843XRE1</accession>
<dbReference type="PROSITE" id="PS00503">
    <property type="entry name" value="PECTINESTERASE_2"/>
    <property type="match status" value="1"/>
</dbReference>
<dbReference type="SUPFAM" id="SSF51126">
    <property type="entry name" value="Pectin lyase-like"/>
    <property type="match status" value="1"/>
</dbReference>
<evidence type="ECO:0000256" key="10">
    <source>
        <dbReference type="ARBA" id="ARBA00057335"/>
    </source>
</evidence>
<dbReference type="AlphaFoldDB" id="A0A843XRE1"/>
<dbReference type="Pfam" id="PF01095">
    <property type="entry name" value="Pectinesterase"/>
    <property type="match status" value="1"/>
</dbReference>
<evidence type="ECO:0000256" key="9">
    <source>
        <dbReference type="ARBA" id="ARBA00047928"/>
    </source>
</evidence>
<name>A0A843XRE1_COLES</name>
<evidence type="ECO:0000313" key="17">
    <source>
        <dbReference type="Proteomes" id="UP000652761"/>
    </source>
</evidence>
<keyword evidence="17" id="KW-1185">Reference proteome</keyword>
<feature type="transmembrane region" description="Helical" evidence="14">
    <location>
        <begin position="90"/>
        <end position="113"/>
    </location>
</feature>
<sequence>MSPRLPISIQVSTAGNSPSPSPLYRRDLTRQWPPRGAIEREVGQGKAREIDRDIHQQTSTMMDSIKSFKGYGKVDGADEREFRRKTRRRLIVIGVSALLLILIVVGVAVGVVLSRRSDGGSNGPSSASSLTMAQSIKAVCSVTRYPVNCYSSLSAASANATSDPEDLFKLSLRVSMDELSRISSLPDALSKGLSDKRAADALQVCKDMFDDALDHLNNSLSSFRPTAGEKLLTAFKVDNLRSWLSAAVTDQETCLDAFEGVAGDLRDRLAAAMRNSTRFTSNSLAIASGILGVLGQLNIPLHRKLLSAADHAGMPAWVAGTHRRMLLQAAGSGTRPTPNVTVAKDGSGQVETIAAAVAMAPKKSAAPFVIYVKEGTYVENVVIDKNRWNVVIYGDGMRKSVVSGSLNFVDGTRTFYTATFGADGRGFMAMDMGFENSAGAAKHQAVALRSKSDRAVFYRCAFDGYQDTLYAHSLRQFYRDCEISGTVDFIFGDASAVFQSCTIRPRQPLPNQQNTITAQGRVDPGENTGISIQGCTITPEGAVTAPTYLGRPWKNYSTTVVMTTAVDGVVRPKGWLEWVSGTAPPDTIYYGEYQNTGPGASTEGRVNWAGYKPAMTDEEAQKYAVEAFIKGSEWIPNTGVAYKLTL</sequence>
<dbReference type="PROSITE" id="PS00800">
    <property type="entry name" value="PECTINESTERASE_1"/>
    <property type="match status" value="1"/>
</dbReference>
<evidence type="ECO:0000256" key="7">
    <source>
        <dbReference type="ARBA" id="ARBA00023157"/>
    </source>
</evidence>
<dbReference type="InterPro" id="IPR012334">
    <property type="entry name" value="Pectin_lyas_fold"/>
</dbReference>
<dbReference type="SMART" id="SM00856">
    <property type="entry name" value="PMEI"/>
    <property type="match status" value="1"/>
</dbReference>
<reference evidence="16" key="1">
    <citation type="submission" date="2017-07" db="EMBL/GenBank/DDBJ databases">
        <title>Taro Niue Genome Assembly and Annotation.</title>
        <authorList>
            <person name="Atibalentja N."/>
            <person name="Keating K."/>
            <person name="Fields C.J."/>
        </authorList>
    </citation>
    <scope>NUCLEOTIDE SEQUENCE</scope>
    <source>
        <strain evidence="16">Niue_2</strain>
        <tissue evidence="16">Leaf</tissue>
    </source>
</reference>
<comment type="pathway">
    <text evidence="1 12">Glycan metabolism; pectin degradation; 2-dehydro-3-deoxy-D-gluconate from pectin: step 1/5.</text>
</comment>
<dbReference type="InterPro" id="IPR018040">
    <property type="entry name" value="Pectinesterase_Tyr_AS"/>
</dbReference>
<evidence type="ECO:0000256" key="4">
    <source>
        <dbReference type="ARBA" id="ARBA00013229"/>
    </source>
</evidence>
<evidence type="ECO:0000256" key="5">
    <source>
        <dbReference type="ARBA" id="ARBA00022801"/>
    </source>
</evidence>
<keyword evidence="5 12" id="KW-0378">Hydrolase</keyword>
<dbReference type="OrthoDB" id="2019149at2759"/>
<dbReference type="GO" id="GO:0042545">
    <property type="term" value="P:cell wall modification"/>
    <property type="evidence" value="ECO:0007669"/>
    <property type="project" value="UniProtKB-UniRule"/>
</dbReference>
<dbReference type="FunFam" id="1.20.140.40:FF:000001">
    <property type="entry name" value="Pectinesterase"/>
    <property type="match status" value="1"/>
</dbReference>
<comment type="caution">
    <text evidence="16">The sequence shown here is derived from an EMBL/GenBank/DDBJ whole genome shotgun (WGS) entry which is preliminary data.</text>
</comment>
<feature type="active site" evidence="11">
    <location>
        <position position="488"/>
    </location>
</feature>
<organism evidence="16 17">
    <name type="scientific">Colocasia esculenta</name>
    <name type="common">Wild taro</name>
    <name type="synonym">Arum esculentum</name>
    <dbReference type="NCBI Taxonomy" id="4460"/>
    <lineage>
        <taxon>Eukaryota</taxon>
        <taxon>Viridiplantae</taxon>
        <taxon>Streptophyta</taxon>
        <taxon>Embryophyta</taxon>
        <taxon>Tracheophyta</taxon>
        <taxon>Spermatophyta</taxon>
        <taxon>Magnoliopsida</taxon>
        <taxon>Liliopsida</taxon>
        <taxon>Araceae</taxon>
        <taxon>Aroideae</taxon>
        <taxon>Colocasieae</taxon>
        <taxon>Colocasia</taxon>
    </lineage>
</organism>
<dbReference type="Pfam" id="PF04043">
    <property type="entry name" value="PMEI"/>
    <property type="match status" value="1"/>
</dbReference>
<comment type="similarity">
    <text evidence="2">In the N-terminal section; belongs to the PMEI family.</text>
</comment>
<evidence type="ECO:0000256" key="14">
    <source>
        <dbReference type="SAM" id="Phobius"/>
    </source>
</evidence>
<keyword evidence="6 12" id="KW-0063">Aspartyl esterase</keyword>
<proteinExistence type="inferred from homology"/>
<evidence type="ECO:0000256" key="3">
    <source>
        <dbReference type="ARBA" id="ARBA00007786"/>
    </source>
</evidence>
<dbReference type="InterPro" id="IPR011050">
    <property type="entry name" value="Pectin_lyase_fold/virulence"/>
</dbReference>
<feature type="domain" description="Pectinesterase inhibitor" evidence="15">
    <location>
        <begin position="131"/>
        <end position="286"/>
    </location>
</feature>
<dbReference type="Gene3D" id="2.160.20.10">
    <property type="entry name" value="Single-stranded right-handed beta-helix, Pectin lyase-like"/>
    <property type="match status" value="1"/>
</dbReference>
<comment type="function">
    <text evidence="10 12">Acts in the modification of cell walls via demethylesterification of cell wall pectin.</text>
</comment>
<evidence type="ECO:0000256" key="8">
    <source>
        <dbReference type="ARBA" id="ARBA00023180"/>
    </source>
</evidence>
<dbReference type="InterPro" id="IPR033131">
    <property type="entry name" value="Pectinesterase_Asp_AS"/>
</dbReference>
<dbReference type="FunFam" id="2.160.20.10:FF:000001">
    <property type="entry name" value="Pectinesterase"/>
    <property type="match status" value="1"/>
</dbReference>
<dbReference type="GO" id="GO:0030599">
    <property type="term" value="F:pectinesterase activity"/>
    <property type="evidence" value="ECO:0007669"/>
    <property type="project" value="UniProtKB-UniRule"/>
</dbReference>
<evidence type="ECO:0000259" key="15">
    <source>
        <dbReference type="SMART" id="SM00856"/>
    </source>
</evidence>
<keyword evidence="14" id="KW-0472">Membrane</keyword>
<dbReference type="Gene3D" id="1.20.140.40">
    <property type="entry name" value="Invertase/pectin methylesterase inhibitor family protein"/>
    <property type="match status" value="1"/>
</dbReference>
<evidence type="ECO:0000256" key="2">
    <source>
        <dbReference type="ARBA" id="ARBA00006027"/>
    </source>
</evidence>
<dbReference type="NCBIfam" id="TIGR01614">
    <property type="entry name" value="PME_inhib"/>
    <property type="match status" value="1"/>
</dbReference>
<dbReference type="EC" id="3.1.1.11" evidence="4 12"/>
<dbReference type="UniPathway" id="UPA00545">
    <property type="reaction ID" value="UER00823"/>
</dbReference>
<evidence type="ECO:0000256" key="6">
    <source>
        <dbReference type="ARBA" id="ARBA00023085"/>
    </source>
</evidence>
<dbReference type="Proteomes" id="UP000652761">
    <property type="component" value="Unassembled WGS sequence"/>
</dbReference>
<dbReference type="EMBL" id="NMUH01011499">
    <property type="protein sequence ID" value="MQM21733.1"/>
    <property type="molecule type" value="Genomic_DNA"/>
</dbReference>
<dbReference type="SUPFAM" id="SSF101148">
    <property type="entry name" value="Plant invertase/pectin methylesterase inhibitor"/>
    <property type="match status" value="1"/>
</dbReference>
<dbReference type="InterPro" id="IPR035513">
    <property type="entry name" value="Invertase/methylesterase_inhib"/>
</dbReference>
<keyword evidence="12" id="KW-0961">Cell wall biogenesis/degradation</keyword>
<evidence type="ECO:0000256" key="13">
    <source>
        <dbReference type="SAM" id="MobiDB-lite"/>
    </source>
</evidence>
<evidence type="ECO:0000313" key="16">
    <source>
        <dbReference type="EMBL" id="MQM21733.1"/>
    </source>
</evidence>
<keyword evidence="14" id="KW-1133">Transmembrane helix</keyword>
<comment type="subcellular location">
    <subcellularLocation>
        <location evidence="12">Secreted</location>
        <location evidence="12">Cell wall</location>
    </subcellularLocation>
</comment>
<keyword evidence="7" id="KW-1015">Disulfide bond</keyword>
<keyword evidence="12" id="KW-0964">Secreted</keyword>
<comment type="catalytic activity">
    <reaction evidence="9 12">
        <text>[(1-&gt;4)-alpha-D-galacturonosyl methyl ester](n) + n H2O = [(1-&gt;4)-alpha-D-galacturonosyl](n) + n methanol + n H(+)</text>
        <dbReference type="Rhea" id="RHEA:22380"/>
        <dbReference type="Rhea" id="RHEA-COMP:14570"/>
        <dbReference type="Rhea" id="RHEA-COMP:14573"/>
        <dbReference type="ChEBI" id="CHEBI:15377"/>
        <dbReference type="ChEBI" id="CHEBI:15378"/>
        <dbReference type="ChEBI" id="CHEBI:17790"/>
        <dbReference type="ChEBI" id="CHEBI:140522"/>
        <dbReference type="ChEBI" id="CHEBI:140523"/>
        <dbReference type="EC" id="3.1.1.11"/>
    </reaction>
</comment>
<keyword evidence="12" id="KW-0134">Cell wall</keyword>
<comment type="similarity">
    <text evidence="3">In the C-terminal section; belongs to the pectinesterase family.</text>
</comment>
<feature type="compositionally biased region" description="Polar residues" evidence="13">
    <location>
        <begin position="9"/>
        <end position="18"/>
    </location>
</feature>
<evidence type="ECO:0000256" key="12">
    <source>
        <dbReference type="RuleBase" id="RU000589"/>
    </source>
</evidence>
<keyword evidence="8" id="KW-0325">Glycoprotein</keyword>
<dbReference type="InterPro" id="IPR006501">
    <property type="entry name" value="Pectinesterase_inhib_dom"/>
</dbReference>
<gene>
    <name evidence="16" type="ORF">Taro_054778</name>
</gene>
<dbReference type="PANTHER" id="PTHR31707">
    <property type="entry name" value="PECTINESTERASE"/>
    <property type="match status" value="1"/>
</dbReference>
<feature type="region of interest" description="Disordered" evidence="13">
    <location>
        <begin position="1"/>
        <end position="30"/>
    </location>
</feature>
<dbReference type="InterPro" id="IPR000070">
    <property type="entry name" value="Pectinesterase_cat"/>
</dbReference>
<dbReference type="GO" id="GO:0004857">
    <property type="term" value="F:enzyme inhibitor activity"/>
    <property type="evidence" value="ECO:0007669"/>
    <property type="project" value="InterPro"/>
</dbReference>
<dbReference type="GO" id="GO:0045490">
    <property type="term" value="P:pectin catabolic process"/>
    <property type="evidence" value="ECO:0007669"/>
    <property type="project" value="UniProtKB-UniRule"/>
</dbReference>